<dbReference type="AlphaFoldDB" id="A0A8J3ADJ5"/>
<evidence type="ECO:0000313" key="2">
    <source>
        <dbReference type="Proteomes" id="UP000650511"/>
    </source>
</evidence>
<reference evidence="1" key="2">
    <citation type="submission" date="2020-09" db="EMBL/GenBank/DDBJ databases">
        <authorList>
            <person name="Sun Q."/>
            <person name="Zhou Y."/>
        </authorList>
    </citation>
    <scope>NUCLEOTIDE SEQUENCE</scope>
    <source>
        <strain evidence="1">CGMCC 1.14988</strain>
    </source>
</reference>
<comment type="caution">
    <text evidence="1">The sequence shown here is derived from an EMBL/GenBank/DDBJ whole genome shotgun (WGS) entry which is preliminary data.</text>
</comment>
<dbReference type="Proteomes" id="UP000650511">
    <property type="component" value="Unassembled WGS sequence"/>
</dbReference>
<name>A0A8J3ADJ5_9ACTN</name>
<evidence type="ECO:0000313" key="1">
    <source>
        <dbReference type="EMBL" id="GGI09684.1"/>
    </source>
</evidence>
<proteinExistence type="predicted"/>
<sequence>MPGSRRAVPDHLDAAQCARLRWLLEDPDHWVRRNRWERFLLQGDESVVVRTDSLTSDQRAAALAWLRQQRHRLHAALEGGRRAPEGWLEAFPLYDRLGGEFGHLTARR</sequence>
<gene>
    <name evidence="1" type="ORF">GCM10011354_35300</name>
</gene>
<keyword evidence="2" id="KW-1185">Reference proteome</keyword>
<dbReference type="EMBL" id="BMHA01000017">
    <property type="protein sequence ID" value="GGI09684.1"/>
    <property type="molecule type" value="Genomic_DNA"/>
</dbReference>
<organism evidence="1 2">
    <name type="scientific">Egicoccus halophilus</name>
    <dbReference type="NCBI Taxonomy" id="1670830"/>
    <lineage>
        <taxon>Bacteria</taxon>
        <taxon>Bacillati</taxon>
        <taxon>Actinomycetota</taxon>
        <taxon>Nitriliruptoria</taxon>
        <taxon>Egicoccales</taxon>
        <taxon>Egicoccaceae</taxon>
        <taxon>Egicoccus</taxon>
    </lineage>
</organism>
<accession>A0A8J3ADJ5</accession>
<reference evidence="1" key="1">
    <citation type="journal article" date="2014" name="Int. J. Syst. Evol. Microbiol.">
        <title>Complete genome sequence of Corynebacterium casei LMG S-19264T (=DSM 44701T), isolated from a smear-ripened cheese.</title>
        <authorList>
            <consortium name="US DOE Joint Genome Institute (JGI-PGF)"/>
            <person name="Walter F."/>
            <person name="Albersmeier A."/>
            <person name="Kalinowski J."/>
            <person name="Ruckert C."/>
        </authorList>
    </citation>
    <scope>NUCLEOTIDE SEQUENCE</scope>
    <source>
        <strain evidence="1">CGMCC 1.14988</strain>
    </source>
</reference>
<protein>
    <submittedName>
        <fullName evidence="1">Uncharacterized protein</fullName>
    </submittedName>
</protein>